<evidence type="ECO:0000256" key="6">
    <source>
        <dbReference type="PROSITE-ProRule" id="PRU00433"/>
    </source>
</evidence>
<evidence type="ECO:0000256" key="3">
    <source>
        <dbReference type="ARBA" id="ARBA00022723"/>
    </source>
</evidence>
<dbReference type="GO" id="GO:0005506">
    <property type="term" value="F:iron ion binding"/>
    <property type="evidence" value="ECO:0007669"/>
    <property type="project" value="InterPro"/>
</dbReference>
<dbReference type="InterPro" id="IPR008168">
    <property type="entry name" value="Cyt_C_IC"/>
</dbReference>
<evidence type="ECO:0000256" key="1">
    <source>
        <dbReference type="ARBA" id="ARBA00022448"/>
    </source>
</evidence>
<sequence>MLAAAATPAAAADRQAQFDAGRKLFLQEAVPACALCHALKEAGAEGAVGPALDDLQPDAGRVAAALRNGLGQMPSYGGRLSDAEIDALAVYVSRASGGAK</sequence>
<dbReference type="Gene3D" id="1.10.760.10">
    <property type="entry name" value="Cytochrome c-like domain"/>
    <property type="match status" value="1"/>
</dbReference>
<keyword evidence="2 6" id="KW-0349">Heme</keyword>
<dbReference type="InterPro" id="IPR009056">
    <property type="entry name" value="Cyt_c-like_dom"/>
</dbReference>
<evidence type="ECO:0000256" key="4">
    <source>
        <dbReference type="ARBA" id="ARBA00022982"/>
    </source>
</evidence>
<evidence type="ECO:0000259" key="7">
    <source>
        <dbReference type="PROSITE" id="PS51007"/>
    </source>
</evidence>
<keyword evidence="3 6" id="KW-0479">Metal-binding</keyword>
<keyword evidence="9" id="KW-1185">Reference proteome</keyword>
<evidence type="ECO:0000313" key="8">
    <source>
        <dbReference type="EMBL" id="MEF7616667.1"/>
    </source>
</evidence>
<keyword evidence="4" id="KW-0249">Electron transport</keyword>
<dbReference type="PROSITE" id="PS51007">
    <property type="entry name" value="CYTC"/>
    <property type="match status" value="1"/>
</dbReference>
<name>A0AAW9QMQ3_9BURK</name>
<evidence type="ECO:0000313" key="9">
    <source>
        <dbReference type="Proteomes" id="UP001336250"/>
    </source>
</evidence>
<comment type="caution">
    <text evidence="8">The sequence shown here is derived from an EMBL/GenBank/DDBJ whole genome shotgun (WGS) entry which is preliminary data.</text>
</comment>
<dbReference type="AlphaFoldDB" id="A0AAW9QMQ3"/>
<dbReference type="EMBL" id="JAZIBG010000048">
    <property type="protein sequence ID" value="MEF7616667.1"/>
    <property type="molecule type" value="Genomic_DNA"/>
</dbReference>
<dbReference type="PRINTS" id="PR00605">
    <property type="entry name" value="CYTCHROMECIC"/>
</dbReference>
<dbReference type="RefSeq" id="WP_332292336.1">
    <property type="nucleotide sequence ID" value="NZ_JAZIBG010000048.1"/>
</dbReference>
<dbReference type="GO" id="GO:0009055">
    <property type="term" value="F:electron transfer activity"/>
    <property type="evidence" value="ECO:0007669"/>
    <property type="project" value="InterPro"/>
</dbReference>
<gene>
    <name evidence="8" type="ORF">V4F39_22325</name>
</gene>
<keyword evidence="5 6" id="KW-0408">Iron</keyword>
<keyword evidence="1" id="KW-0813">Transport</keyword>
<evidence type="ECO:0000256" key="5">
    <source>
        <dbReference type="ARBA" id="ARBA00023004"/>
    </source>
</evidence>
<dbReference type="InterPro" id="IPR036909">
    <property type="entry name" value="Cyt_c-like_dom_sf"/>
</dbReference>
<accession>A0AAW9QMQ3</accession>
<organism evidence="8 9">
    <name type="scientific">Aquincola agrisoli</name>
    <dbReference type="NCBI Taxonomy" id="3119538"/>
    <lineage>
        <taxon>Bacteria</taxon>
        <taxon>Pseudomonadati</taxon>
        <taxon>Pseudomonadota</taxon>
        <taxon>Betaproteobacteria</taxon>
        <taxon>Burkholderiales</taxon>
        <taxon>Sphaerotilaceae</taxon>
        <taxon>Aquincola</taxon>
    </lineage>
</organism>
<dbReference type="SUPFAM" id="SSF46626">
    <property type="entry name" value="Cytochrome c"/>
    <property type="match status" value="1"/>
</dbReference>
<reference evidence="8 9" key="1">
    <citation type="submission" date="2024-02" db="EMBL/GenBank/DDBJ databases">
        <title>Genome sequence of Aquincola sp. MAHUQ-54.</title>
        <authorList>
            <person name="Huq M.A."/>
        </authorList>
    </citation>
    <scope>NUCLEOTIDE SEQUENCE [LARGE SCALE GENOMIC DNA]</scope>
    <source>
        <strain evidence="8 9">MAHUQ-54</strain>
    </source>
</reference>
<protein>
    <submittedName>
        <fullName evidence="8">Cytochrome c</fullName>
    </submittedName>
</protein>
<dbReference type="Pfam" id="PF13442">
    <property type="entry name" value="Cytochrome_CBB3"/>
    <property type="match status" value="1"/>
</dbReference>
<feature type="domain" description="Cytochrome c" evidence="7">
    <location>
        <begin position="16"/>
        <end position="96"/>
    </location>
</feature>
<proteinExistence type="predicted"/>
<dbReference type="Proteomes" id="UP001336250">
    <property type="component" value="Unassembled WGS sequence"/>
</dbReference>
<evidence type="ECO:0000256" key="2">
    <source>
        <dbReference type="ARBA" id="ARBA00022617"/>
    </source>
</evidence>
<dbReference type="GO" id="GO:0020037">
    <property type="term" value="F:heme binding"/>
    <property type="evidence" value="ECO:0007669"/>
    <property type="project" value="InterPro"/>
</dbReference>